<dbReference type="InterPro" id="IPR024548">
    <property type="entry name" value="Cu2_monoox_C"/>
</dbReference>
<dbReference type="GO" id="GO:0004500">
    <property type="term" value="F:dopamine beta-monooxygenase activity"/>
    <property type="evidence" value="ECO:0007669"/>
    <property type="project" value="InterPro"/>
</dbReference>
<feature type="domain" description="Copper type II ascorbate-dependent monooxygenase C-terminal" evidence="4">
    <location>
        <begin position="1627"/>
        <end position="1762"/>
    </location>
</feature>
<evidence type="ECO:0000259" key="3">
    <source>
        <dbReference type="Pfam" id="PF01082"/>
    </source>
</evidence>
<protein>
    <submittedName>
        <fullName evidence="7">HTH CENPB-type domain-containing protein</fullName>
    </submittedName>
</protein>
<organism evidence="6 7">
    <name type="scientific">Macrostomum lignano</name>
    <dbReference type="NCBI Taxonomy" id="282301"/>
    <lineage>
        <taxon>Eukaryota</taxon>
        <taxon>Metazoa</taxon>
        <taxon>Spiralia</taxon>
        <taxon>Lophotrochozoa</taxon>
        <taxon>Platyhelminthes</taxon>
        <taxon>Rhabditophora</taxon>
        <taxon>Macrostomorpha</taxon>
        <taxon>Macrostomida</taxon>
        <taxon>Macrostomidae</taxon>
        <taxon>Macrostomum</taxon>
    </lineage>
</organism>
<feature type="region of interest" description="Disordered" evidence="1">
    <location>
        <begin position="434"/>
        <end position="477"/>
    </location>
</feature>
<feature type="region of interest" description="Disordered" evidence="1">
    <location>
        <begin position="1433"/>
        <end position="1460"/>
    </location>
</feature>
<feature type="region of interest" description="Disordered" evidence="1">
    <location>
        <begin position="191"/>
        <end position="222"/>
    </location>
</feature>
<feature type="transmembrane region" description="Helical" evidence="2">
    <location>
        <begin position="2181"/>
        <end position="2202"/>
    </location>
</feature>
<feature type="transmembrane region" description="Helical" evidence="2">
    <location>
        <begin position="2344"/>
        <end position="2366"/>
    </location>
</feature>
<proteinExistence type="predicted"/>
<dbReference type="Pfam" id="PF24784">
    <property type="entry name" value="Temptin_C"/>
    <property type="match status" value="1"/>
</dbReference>
<dbReference type="InterPro" id="IPR008977">
    <property type="entry name" value="PHM/PNGase_F_dom_sf"/>
</dbReference>
<feature type="transmembrane region" description="Helical" evidence="2">
    <location>
        <begin position="2143"/>
        <end position="2161"/>
    </location>
</feature>
<feature type="compositionally biased region" description="Polar residues" evidence="1">
    <location>
        <begin position="602"/>
        <end position="615"/>
    </location>
</feature>
<feature type="compositionally biased region" description="Basic and acidic residues" evidence="1">
    <location>
        <begin position="1433"/>
        <end position="1443"/>
    </location>
</feature>
<name>A0A1I8I9B1_9PLAT</name>
<keyword evidence="2" id="KW-0472">Membrane</keyword>
<dbReference type="Pfam" id="PF03712">
    <property type="entry name" value="Cu2_monoox_C"/>
    <property type="match status" value="1"/>
</dbReference>
<accession>A0A1I8I9B1</accession>
<evidence type="ECO:0000256" key="1">
    <source>
        <dbReference type="SAM" id="MobiDB-lite"/>
    </source>
</evidence>
<dbReference type="WBParaSite" id="maker-uti_cns_0010543-snap-gene-0.3-mRNA-1">
    <property type="protein sequence ID" value="maker-uti_cns_0010543-snap-gene-0.3-mRNA-1"/>
    <property type="gene ID" value="maker-uti_cns_0010543-snap-gene-0.3"/>
</dbReference>
<feature type="domain" description="Temptin Cys/Cys disulfide" evidence="5">
    <location>
        <begin position="1373"/>
        <end position="1470"/>
    </location>
</feature>
<evidence type="ECO:0000259" key="4">
    <source>
        <dbReference type="Pfam" id="PF03712"/>
    </source>
</evidence>
<reference evidence="7" key="1">
    <citation type="submission" date="2016-11" db="UniProtKB">
        <authorList>
            <consortium name="WormBaseParasite"/>
        </authorList>
    </citation>
    <scope>IDENTIFICATION</scope>
</reference>
<dbReference type="InterPro" id="IPR057626">
    <property type="entry name" value="S-S_Temptin"/>
</dbReference>
<dbReference type="Pfam" id="PF01082">
    <property type="entry name" value="Cu2_monooxygen"/>
    <property type="match status" value="1"/>
</dbReference>
<dbReference type="PANTHER" id="PTHR10157">
    <property type="entry name" value="DOPAMINE BETA HYDROXYLASE RELATED"/>
    <property type="match status" value="1"/>
</dbReference>
<dbReference type="Gene3D" id="2.60.120.310">
    <property type="entry name" value="Copper type II, ascorbate-dependent monooxygenase, N-terminal domain"/>
    <property type="match status" value="1"/>
</dbReference>
<keyword evidence="6" id="KW-1185">Reference proteome</keyword>
<dbReference type="PANTHER" id="PTHR10157:SF23">
    <property type="entry name" value="MOXD1 HOMOLOG 1"/>
    <property type="match status" value="1"/>
</dbReference>
<feature type="transmembrane region" description="Helical" evidence="2">
    <location>
        <begin position="1918"/>
        <end position="1940"/>
    </location>
</feature>
<feature type="transmembrane region" description="Helical" evidence="2">
    <location>
        <begin position="2094"/>
        <end position="2113"/>
    </location>
</feature>
<feature type="transmembrane region" description="Helical" evidence="2">
    <location>
        <begin position="2288"/>
        <end position="2308"/>
    </location>
</feature>
<feature type="compositionally biased region" description="Polar residues" evidence="1">
    <location>
        <begin position="561"/>
        <end position="573"/>
    </location>
</feature>
<evidence type="ECO:0000259" key="5">
    <source>
        <dbReference type="Pfam" id="PF24784"/>
    </source>
</evidence>
<evidence type="ECO:0000313" key="7">
    <source>
        <dbReference type="WBParaSite" id="maker-uti_cns_0010543-snap-gene-0.3-mRNA-1"/>
    </source>
</evidence>
<sequence length="2410" mass="267407">RRLKSPAYNKVQAAQKTQLETPAFQSKETHQRFESNALQWLVHTTADMRTHYGTQFAAVAEKLEQLRLSGPVDEFKTGWLIGIRWAANKIGRAWSPRILDGVMERLHTHGFKALADCLSEPATQLQATTHSQASTAAPPTSSSLASIIEEASEELMSTFETGANAPAASTAASSATAPAASSAASSATAPAASSAVAEESSDSEDPASSSTPSPTGRFGSRGSAGAVTAVAELLLAEGRDAALALGSACAFPWALDCAPLLPEMPGDENHIGYRLWTLALAKKRAPPRSASKETVGSRWSSRRASSSLLGAIRTNVLRSTIRSTPMEIPSSTWPFVAPWFRPQQPRQQLQGAPPLNYWSFHRPARLVALGLQSLQHPWLARHQEGDRLRPDYSPAFQPIGTVNTLGIREYVEQYHGLQSVSYFTGMLNTPSRARRRLHRRFRRRPRRRPRRRLHRRLRRRPRRRPRRRLHRRLRRRPRRRRAGGFIGGFVGGLVGDRAGGFIGGFVGGLVGDCAGGFIGGLVGDRAGGLVGDCAGGFIGGDCTGGFIGGLDCASIETPTNREVSLPMTTSTGVPETVTARTSEDAADSGTPAATRKRPPSASPDSGSLMQPSKTARSLRENKVIYHHGAKKHWKLRSKQKPTLVIADQNVEFVKLASPDLEVHCFPGLTLDYLKNISKVENASPDTGRVIVWAGNNDLHRESFDFSIAKLWKMSLTNIRKAFPGASIWVVQTVCPPDAPALQKSNCRKTNQLLSSYRSVSLISLDTKVLTFRRDQISLERQSADGAFAVTLETRGQSFVVAPRCTSAESLASGVRDFGERLAVSAARGFKRELTVNDGPPLPRRPTASIDPSRLRPEIQAALAELDDVRENIRDCRNAPNISQAEAKALRDLRADKSIVIKPADKGSQLVILDRQDYVRECLRQLDDPAFYRPLNEPINRFTAQRIRAVFQSLLDRRLIDKRQFTAFCPKEEFRTRRFYILPKIHKPAESWPLGDIPPGRPIVSDVDSESYASGRFIDSFLQPILLDGLDPNIRLQLSYSSTEVNFLDTTVFWDREGDVKRLATKVYFKPTDSRTLIHRDSFHPKRTFRGVVKSQLLRYARRCSLMADFDAACTGLFSSLVQHQGYNRRFLRTIKYEMLTELGFYPTRRWEFGFLPCNPTRLCRCCQAHARFASVCPGSAATTVQLIISQRIDCNATNAVYAVFCRRCDHTIYVGETANSIRGRMLAHIGDIRHARDTPVARHFTSDGHSLADFAFTGIWSRDGTGPRANERRQRHEAKLIEVLKTQTPHGVNELAGTLHNPAIPLILPHCARSDALVAAVKDRVARCCEAPVLPAYTKGRNLRQLLCPSRLEPLTLALAILLVVVATSRLGTAYPTYTNKVPNGNGVQSPCNADELWPGVGHLHQAGGGPRNPFGLDLKAEGFKWTQQLCRKDSDGDGRTNGEELGDPECVWQEGGKPSRTDNVTHPGICEPVGSEKCAKLNGEFKCPEQFNCSAIHQSGVRQMSLRLNRTKVPPKETTYMCQAYEVSNRTKEHMIAAVPVIDNPAVLHHLAIFGCKEKPNVPLETPFECGMSAANCFSLIDLWSLGMPGNCYRDDVGAPFGLEGYQYAVVQLHWNNPAEVTNWQYDTGVMMYGQAKLDLAPRQKEIYRTATSDSRTSKELLPQDGGYKLLWGIMHMHLYGTRGQVSLWRNGQKVRDLIPMHNYDYNTPIVFEYQQPIDYLPGDEIRTDCYYSTAKTNRSVYWGESTQEEMCYSFFQYFPHNLTKSHSWPNIDACSSFGKVDYCVMGLKSVEKYIVDGCDVKTLQSGQLIQKYKKGVDSECRHAYQYRCSDQCLAWYRSVKASEPCFNGDPIDYILLYTRYSSNGDTRALAGYLDLCAERDQRDKLQEAKAEIDELNKRSTPAPEVHNSLLSHDIRLLIVSASYLAGLLLAALLVLVIFRMKRSSVASIESKGIHIAAKGGHASDPHDDLARRRNTSRFHVVNSGCFYRSRNRLCPSRLTDYYCVMWTEAADEEPPAATDGARQNSTIALSGSSSVVESDSQDQQPLCSGDFTLEGILLTSNVLAPLLLLVGSCLNCLNGRLMLMYSKRQLPVCLYLALLAGLDTAMLWLRFLDLWLQAAFDIKLLLTLAIMDESTCQLINMLYSTLLHFKAALQVSLALDTVRMIRQPVSRIERYTAEWVKNSVILAFVLVLLLNGHHLWTLAVVKVSGGSGDAEGAFYCGWTLRWPITEQFAVWIWPISDLLVGDLLPVAVVAACCICGVAGGGLRRRRAGLAYYVIDVDLHCTLRRGLLACCAGFVALGLPTLFRTASMRSAFFAHRLRETSHPAGRGGEPLGWAEENEAGIFILRLCSGLRLFISPLLLLASVPRYRCDFRNTIAAAAEAVFGCCGARRWRSTGQCGRQMYCVNM</sequence>
<dbReference type="InterPro" id="IPR036939">
    <property type="entry name" value="Cu2_ascorb_mOase_N_sf"/>
</dbReference>
<keyword evidence="2" id="KW-0812">Transmembrane</keyword>
<evidence type="ECO:0000256" key="2">
    <source>
        <dbReference type="SAM" id="Phobius"/>
    </source>
</evidence>
<keyword evidence="2" id="KW-1133">Transmembrane helix</keyword>
<feature type="compositionally biased region" description="Low complexity" evidence="1">
    <location>
        <begin position="206"/>
        <end position="215"/>
    </location>
</feature>
<feature type="region of interest" description="Disordered" evidence="1">
    <location>
        <begin position="561"/>
        <end position="616"/>
    </location>
</feature>
<dbReference type="SUPFAM" id="SSF49742">
    <property type="entry name" value="PHM/PNGase F"/>
    <property type="match status" value="2"/>
</dbReference>
<dbReference type="Proteomes" id="UP000095280">
    <property type="component" value="Unplaced"/>
</dbReference>
<feature type="domain" description="Copper type II ascorbate-dependent monooxygenase N-terminal" evidence="3">
    <location>
        <begin position="1506"/>
        <end position="1621"/>
    </location>
</feature>
<dbReference type="Gene3D" id="1.20.1070.10">
    <property type="entry name" value="Rhodopsin 7-helix transmembrane proteins"/>
    <property type="match status" value="1"/>
</dbReference>
<evidence type="ECO:0000313" key="6">
    <source>
        <dbReference type="Proteomes" id="UP000095280"/>
    </source>
</evidence>
<dbReference type="InterPro" id="IPR000323">
    <property type="entry name" value="Cu2_ascorb_mOase_N"/>
</dbReference>
<dbReference type="GO" id="GO:0005507">
    <property type="term" value="F:copper ion binding"/>
    <property type="evidence" value="ECO:0007669"/>
    <property type="project" value="InterPro"/>
</dbReference>
<feature type="transmembrane region" description="Helical" evidence="2">
    <location>
        <begin position="2249"/>
        <end position="2268"/>
    </location>
</feature>
<dbReference type="InterPro" id="IPR000945">
    <property type="entry name" value="DBH-like"/>
</dbReference>